<dbReference type="Proteomes" id="UP000091956">
    <property type="component" value="Unassembled WGS sequence"/>
</dbReference>
<dbReference type="RefSeq" id="XP_018125890.1">
    <property type="nucleotide sequence ID" value="XM_018279438.2"/>
</dbReference>
<evidence type="ECO:0000313" key="4">
    <source>
        <dbReference type="Proteomes" id="UP000091956"/>
    </source>
</evidence>
<organism evidence="3 4">
    <name type="scientific">Pseudogymnoascus verrucosus</name>
    <dbReference type="NCBI Taxonomy" id="342668"/>
    <lineage>
        <taxon>Eukaryota</taxon>
        <taxon>Fungi</taxon>
        <taxon>Dikarya</taxon>
        <taxon>Ascomycota</taxon>
        <taxon>Pezizomycotina</taxon>
        <taxon>Leotiomycetes</taxon>
        <taxon>Thelebolales</taxon>
        <taxon>Thelebolaceae</taxon>
        <taxon>Pseudogymnoascus</taxon>
    </lineage>
</organism>
<feature type="region of interest" description="Disordered" evidence="1">
    <location>
        <begin position="21"/>
        <end position="42"/>
    </location>
</feature>
<reference evidence="4" key="2">
    <citation type="journal article" date="2018" name="Nat. Commun.">
        <title>Extreme sensitivity to ultraviolet light in the fungal pathogen causing white-nose syndrome of bats.</title>
        <authorList>
            <person name="Palmer J.M."/>
            <person name="Drees K.P."/>
            <person name="Foster J.T."/>
            <person name="Lindner D.L."/>
        </authorList>
    </citation>
    <scope>NUCLEOTIDE SEQUENCE [LARGE SCALE GENOMIC DNA]</scope>
    <source>
        <strain evidence="4">UAMH 10579</strain>
    </source>
</reference>
<evidence type="ECO:0000256" key="1">
    <source>
        <dbReference type="SAM" id="MobiDB-lite"/>
    </source>
</evidence>
<keyword evidence="2" id="KW-0732">Signal</keyword>
<dbReference type="EMBL" id="KV460272">
    <property type="protein sequence ID" value="OBT92157.1"/>
    <property type="molecule type" value="Genomic_DNA"/>
</dbReference>
<feature type="signal peptide" evidence="2">
    <location>
        <begin position="1"/>
        <end position="18"/>
    </location>
</feature>
<reference evidence="3 4" key="1">
    <citation type="submission" date="2016-03" db="EMBL/GenBank/DDBJ databases">
        <title>Comparative genomics of Pseudogymnoascus destructans, the fungus causing white-nose syndrome of bats.</title>
        <authorList>
            <person name="Palmer J.M."/>
            <person name="Drees K.P."/>
            <person name="Foster J.T."/>
            <person name="Lindner D.L."/>
        </authorList>
    </citation>
    <scope>NUCLEOTIDE SEQUENCE [LARGE SCALE GENOMIC DNA]</scope>
    <source>
        <strain evidence="3 4">UAMH 10579</strain>
    </source>
</reference>
<dbReference type="AlphaFoldDB" id="A0A1B8G8L2"/>
<gene>
    <name evidence="3" type="ORF">VE01_10031</name>
</gene>
<accession>A0A1B8G8L2</accession>
<sequence>MRFLPIILLAGLVSTSIAAPHPHKNGPAGKATAATKNAQKGPKGGAAAAAAAAAAAVAVGTGTAAVAANGTAAAAGAEEVEDPNKLDLAGVFGTAVALQGGDIQQDVLFTKSAVGALEVEFKNAAGRTLTVTENKTPAAPPTGFQALEPSSFKINLAEGADALTLQKVDYIIDATSPDIVGLDIANGQIGKLCTETNTFVIDKALGELEFEADENELTLTVTNMNGEWGIFVPVAAANAAAVAGGDAAAKAAAAKADAAKADVAKADAAKADVAKADAAKAAAAKAGEAAVGEEGDTDVAGKFNIAVATPAGNQKTDILFTGNEAGNLEVEVNATVANAVTVVNGNPSGNPPTGFLFVDPQSFKISTKSATAATDVVKVDYIFSAAILAAVDPTQGRIGKLDVATNEFVIDGLGEFEFEVEENEWSLTVPDLNGEWAILIPQAAVL</sequence>
<feature type="chain" id="PRO_5008608336" evidence="2">
    <location>
        <begin position="19"/>
        <end position="446"/>
    </location>
</feature>
<dbReference type="GeneID" id="28843417"/>
<evidence type="ECO:0000313" key="3">
    <source>
        <dbReference type="EMBL" id="OBT92157.1"/>
    </source>
</evidence>
<dbReference type="OrthoDB" id="3014608at2759"/>
<keyword evidence="4" id="KW-1185">Reference proteome</keyword>
<name>A0A1B8G8L2_9PEZI</name>
<proteinExistence type="predicted"/>
<evidence type="ECO:0000256" key="2">
    <source>
        <dbReference type="SAM" id="SignalP"/>
    </source>
</evidence>
<protein>
    <submittedName>
        <fullName evidence="3">Uncharacterized protein</fullName>
    </submittedName>
</protein>